<evidence type="ECO:0000256" key="3">
    <source>
        <dbReference type="SAM" id="Phobius"/>
    </source>
</evidence>
<accession>A0A8H3Z5C9</accession>
<dbReference type="EMBL" id="WNWQ01000078">
    <property type="protein sequence ID" value="KAE9980306.1"/>
    <property type="molecule type" value="Genomic_DNA"/>
</dbReference>
<dbReference type="OrthoDB" id="640742at2759"/>
<protein>
    <recommendedName>
        <fullName evidence="10">Caleosin-domain-containing protein</fullName>
    </recommendedName>
</protein>
<dbReference type="EMBL" id="WNWS01000026">
    <property type="protein sequence ID" value="KAE9986756.1"/>
    <property type="molecule type" value="Genomic_DNA"/>
</dbReference>
<evidence type="ECO:0000313" key="8">
    <source>
        <dbReference type="Proteomes" id="UP000447873"/>
    </source>
</evidence>
<evidence type="ECO:0000313" key="5">
    <source>
        <dbReference type="EMBL" id="KAE9986756.1"/>
    </source>
</evidence>
<dbReference type="EMBL" id="WNWR01000031">
    <property type="protein sequence ID" value="KAE9993373.1"/>
    <property type="molecule type" value="Genomic_DNA"/>
</dbReference>
<keyword evidence="3" id="KW-0812">Transmembrane</keyword>
<dbReference type="Proteomes" id="UP000447873">
    <property type="component" value="Unassembled WGS sequence"/>
</dbReference>
<sequence length="288" mass="32695">MSYVEVAAEPTTDSTTDHSDSDTTATETPKHVRMRGNMLVGKPSFEDEPTDKPYCNSIFEVPLTVERKSYVPGPNDTLIDAGTPRANLAASKESPNGTVEGDWAAKHQNQTVLQQHVSYWDPNNDGIVSPYDTYLGVRAWGWSIFLSLVVVLIIHPTLSYPTVPGLLPDPIFRVYLRNIHKDKHGSSTMTYDTEGRFRPQNFEDIFAKYDRGDKGGLDAWDVLRMMKGYRLVMDFFGWAAVAFEWFATYLLLWPEDGVMKKDEVRRIYDGSIFQYKADEFARKSGKKV</sequence>
<evidence type="ECO:0000313" key="7">
    <source>
        <dbReference type="Proteomes" id="UP000433883"/>
    </source>
</evidence>
<organism evidence="4 7">
    <name type="scientific">Venturia inaequalis</name>
    <name type="common">Apple scab fungus</name>
    <dbReference type="NCBI Taxonomy" id="5025"/>
    <lineage>
        <taxon>Eukaryota</taxon>
        <taxon>Fungi</taxon>
        <taxon>Dikarya</taxon>
        <taxon>Ascomycota</taxon>
        <taxon>Pezizomycotina</taxon>
        <taxon>Dothideomycetes</taxon>
        <taxon>Pleosporomycetidae</taxon>
        <taxon>Venturiales</taxon>
        <taxon>Venturiaceae</taxon>
        <taxon>Venturia</taxon>
    </lineage>
</organism>
<dbReference type="PANTHER" id="PTHR31495">
    <property type="entry name" value="PEROXYGENASE 3-RELATED"/>
    <property type="match status" value="1"/>
</dbReference>
<evidence type="ECO:0000256" key="2">
    <source>
        <dbReference type="SAM" id="MobiDB-lite"/>
    </source>
</evidence>
<dbReference type="Proteomes" id="UP000433883">
    <property type="component" value="Unassembled WGS sequence"/>
</dbReference>
<comment type="similarity">
    <text evidence="1">Belongs to the caleosin family.</text>
</comment>
<dbReference type="Proteomes" id="UP000490939">
    <property type="component" value="Unassembled WGS sequence"/>
</dbReference>
<feature type="region of interest" description="Disordered" evidence="2">
    <location>
        <begin position="1"/>
        <end position="29"/>
    </location>
</feature>
<name>A0A8H3Z5C9_VENIN</name>
<dbReference type="InterPro" id="IPR007736">
    <property type="entry name" value="Caleosin-related"/>
</dbReference>
<feature type="transmembrane region" description="Helical" evidence="3">
    <location>
        <begin position="139"/>
        <end position="158"/>
    </location>
</feature>
<dbReference type="GO" id="GO:0004497">
    <property type="term" value="F:monooxygenase activity"/>
    <property type="evidence" value="ECO:0007669"/>
    <property type="project" value="TreeGrafter"/>
</dbReference>
<keyword evidence="3" id="KW-0472">Membrane</keyword>
<evidence type="ECO:0008006" key="10">
    <source>
        <dbReference type="Google" id="ProtNLM"/>
    </source>
</evidence>
<comment type="caution">
    <text evidence="4">The sequence shown here is derived from an EMBL/GenBank/DDBJ whole genome shotgun (WGS) entry which is preliminary data.</text>
</comment>
<keyword evidence="3" id="KW-1133">Transmembrane helix</keyword>
<dbReference type="Pfam" id="PF05042">
    <property type="entry name" value="Caleosin"/>
    <property type="match status" value="1"/>
</dbReference>
<proteinExistence type="inferred from homology"/>
<dbReference type="GO" id="GO:0005509">
    <property type="term" value="F:calcium ion binding"/>
    <property type="evidence" value="ECO:0007669"/>
    <property type="project" value="TreeGrafter"/>
</dbReference>
<reference evidence="4 7" key="1">
    <citation type="submission" date="2019-11" db="EMBL/GenBank/DDBJ databases">
        <title>Venturia inaequalis Genome Resource.</title>
        <authorList>
            <person name="Lichtner F.J."/>
        </authorList>
    </citation>
    <scope>NUCLEOTIDE SEQUENCE [LARGE SCALE GENOMIC DNA]</scope>
    <source>
        <strain evidence="5 8">120213</strain>
        <strain evidence="4">Bline_iso_100314</strain>
        <strain evidence="6 9">DMI_063113</strain>
    </source>
</reference>
<feature type="transmembrane region" description="Helical" evidence="3">
    <location>
        <begin position="235"/>
        <end position="253"/>
    </location>
</feature>
<gene>
    <name evidence="4" type="ORF">BLS_008888</name>
    <name evidence="6" type="ORF">EG327_005359</name>
    <name evidence="5" type="ORF">EG328_004773</name>
</gene>
<keyword evidence="9" id="KW-1185">Reference proteome</keyword>
<evidence type="ECO:0000256" key="1">
    <source>
        <dbReference type="ARBA" id="ARBA00006765"/>
    </source>
</evidence>
<evidence type="ECO:0000313" key="4">
    <source>
        <dbReference type="EMBL" id="KAE9980306.1"/>
    </source>
</evidence>
<evidence type="ECO:0000313" key="9">
    <source>
        <dbReference type="Proteomes" id="UP000490939"/>
    </source>
</evidence>
<evidence type="ECO:0000313" key="6">
    <source>
        <dbReference type="EMBL" id="KAE9993373.1"/>
    </source>
</evidence>
<dbReference type="PANTHER" id="PTHR31495:SF0">
    <property type="entry name" value="BINDING PROTEIN CALEOSIN, PUTATIVE (AFU_ORTHOLOGUE AFUA_5G13750)-RELATED"/>
    <property type="match status" value="1"/>
</dbReference>
<dbReference type="AlphaFoldDB" id="A0A8H3Z5C9"/>